<keyword evidence="1" id="KW-0233">DNA recombination</keyword>
<gene>
    <name evidence="2" type="ORF">CLOSYM_00140</name>
</gene>
<protein>
    <recommendedName>
        <fullName evidence="4">Tyr recombinase domain-containing protein</fullName>
    </recommendedName>
</protein>
<evidence type="ECO:0000256" key="1">
    <source>
        <dbReference type="ARBA" id="ARBA00023172"/>
    </source>
</evidence>
<dbReference type="Gene3D" id="1.10.443.10">
    <property type="entry name" value="Intergrase catalytic core"/>
    <property type="match status" value="1"/>
</dbReference>
<dbReference type="InterPro" id="IPR013762">
    <property type="entry name" value="Integrase-like_cat_sf"/>
</dbReference>
<proteinExistence type="predicted"/>
<dbReference type="InterPro" id="IPR011010">
    <property type="entry name" value="DNA_brk_join_enz"/>
</dbReference>
<evidence type="ECO:0000313" key="2">
    <source>
        <dbReference type="EMBL" id="ERI80642.1"/>
    </source>
</evidence>
<dbReference type="GO" id="GO:0006310">
    <property type="term" value="P:DNA recombination"/>
    <property type="evidence" value="ECO:0007669"/>
    <property type="project" value="UniProtKB-KW"/>
</dbReference>
<dbReference type="SUPFAM" id="SSF56349">
    <property type="entry name" value="DNA breaking-rejoining enzymes"/>
    <property type="match status" value="1"/>
</dbReference>
<sequence>MALLTGLRVGELCTLKYSDQEQDRLYIQRTEIKYKDQNGKTVYAVRDFPKSESSMDGIELSNSAIKILGMIKRMNFQNGVKSDYLFYDNEHGRLKIYFFNRTLRKICNKIDIPFRSMHKLKKRMLWSNK</sequence>
<dbReference type="Proteomes" id="UP000016491">
    <property type="component" value="Unassembled WGS sequence"/>
</dbReference>
<comment type="caution">
    <text evidence="2">The sequence shown here is derived from an EMBL/GenBank/DDBJ whole genome shotgun (WGS) entry which is preliminary data.</text>
</comment>
<evidence type="ECO:0000313" key="3">
    <source>
        <dbReference type="Proteomes" id="UP000016491"/>
    </source>
</evidence>
<dbReference type="EMBL" id="AWSU01000012">
    <property type="protein sequence ID" value="ERI80642.1"/>
    <property type="molecule type" value="Genomic_DNA"/>
</dbReference>
<name>A0ABC9U441_CLOSY</name>
<accession>A0ABC9U441</accession>
<evidence type="ECO:0008006" key="4">
    <source>
        <dbReference type="Google" id="ProtNLM"/>
    </source>
</evidence>
<reference evidence="2 3" key="1">
    <citation type="submission" date="2013-07" db="EMBL/GenBank/DDBJ databases">
        <authorList>
            <person name="Weinstock G."/>
            <person name="Sodergren E."/>
            <person name="Wylie T."/>
            <person name="Fulton L."/>
            <person name="Fulton R."/>
            <person name="Fronick C."/>
            <person name="O'Laughlin M."/>
            <person name="Godfrey J."/>
            <person name="Miner T."/>
            <person name="Herter B."/>
            <person name="Appelbaum E."/>
            <person name="Cordes M."/>
            <person name="Lek S."/>
            <person name="Wollam A."/>
            <person name="Pepin K.H."/>
            <person name="Palsikar V.B."/>
            <person name="Mitreva M."/>
            <person name="Wilson R.K."/>
        </authorList>
    </citation>
    <scope>NUCLEOTIDE SEQUENCE [LARGE SCALE GENOMIC DNA]</scope>
    <source>
        <strain evidence="2 3">ATCC 14940</strain>
    </source>
</reference>
<organism evidence="2 3">
    <name type="scientific">[Clostridium] symbiosum ATCC 14940</name>
    <dbReference type="NCBI Taxonomy" id="411472"/>
    <lineage>
        <taxon>Bacteria</taxon>
        <taxon>Bacillati</taxon>
        <taxon>Bacillota</taxon>
        <taxon>Clostridia</taxon>
        <taxon>Lachnospirales</taxon>
        <taxon>Lachnospiraceae</taxon>
        <taxon>Otoolea</taxon>
    </lineage>
</organism>
<dbReference type="AlphaFoldDB" id="A0ABC9U441"/>